<feature type="region of interest" description="Disordered" evidence="1">
    <location>
        <begin position="51"/>
        <end position="72"/>
    </location>
</feature>
<gene>
    <name evidence="2" type="primary">HaOG211286</name>
    <name evidence="2" type="ORF">B5X24_HaOG211286</name>
</gene>
<feature type="compositionally biased region" description="Polar residues" evidence="1">
    <location>
        <begin position="61"/>
        <end position="71"/>
    </location>
</feature>
<feature type="compositionally biased region" description="Polar residues" evidence="1">
    <location>
        <begin position="463"/>
        <end position="472"/>
    </location>
</feature>
<dbReference type="SMART" id="SM00368">
    <property type="entry name" value="LRR_RI"/>
    <property type="match status" value="3"/>
</dbReference>
<keyword evidence="3" id="KW-1185">Reference proteome</keyword>
<evidence type="ECO:0000256" key="1">
    <source>
        <dbReference type="SAM" id="MobiDB-lite"/>
    </source>
</evidence>
<dbReference type="InterPro" id="IPR001611">
    <property type="entry name" value="Leu-rich_rpt"/>
</dbReference>
<dbReference type="SUPFAM" id="SSF52047">
    <property type="entry name" value="RNI-like"/>
    <property type="match status" value="1"/>
</dbReference>
<sequence>MDHGEWARPDPTDFDNFVPWACNQLSVESNVVVTRVAMSEYVSVVVSDRPEKSKKARKSKTPSPIGSNHSSEYAMGTSIDDNIADKPIRIHTVYDQSMHLVHIKFLKNESIPQEVIKIIALVIPMHKHLISITIDSGLRVHTIYEISKILPTSTITEMCLDFTDVPEANYHLLLNNNSLKLLSLAKCNLNDDVVQTIAEKLVLPSPAAKSLTILNLATNFITDLGAKYLAEALRSNRRLGYLNISDNLITDKGASYIFDILVEFPLTGQEYVDKKARYAVYLKEKLDLVYTTIKDIKIMEREKKVAKRRGVRSAISSTTKRKTGKDTSKADMTAKSRLNLEHAVRDKADEIVEEMVGPYRDPFDRNNTITRDGVVYCFGNNTLCYLNIAYNNLSLMSVERLRDVLVTQTLWNRSPRGLINVRIDGNYLPSWCPLLEEIDEILESQLPTVRKQSVPNKKKSARSAVSRNINSS</sequence>
<dbReference type="PANTHER" id="PTHR46984:SF1">
    <property type="entry name" value="LEUCINE-RICH REPEAT-CONTAINING PROTEIN 71"/>
    <property type="match status" value="1"/>
</dbReference>
<name>A0A2W1BBJ3_HELAM</name>
<dbReference type="Pfam" id="PF13516">
    <property type="entry name" value="LRR_6"/>
    <property type="match status" value="2"/>
</dbReference>
<dbReference type="InterPro" id="IPR053040">
    <property type="entry name" value="LRR-containing_protein_71"/>
</dbReference>
<evidence type="ECO:0000313" key="3">
    <source>
        <dbReference type="Proteomes" id="UP000249218"/>
    </source>
</evidence>
<proteinExistence type="predicted"/>
<dbReference type="PANTHER" id="PTHR46984">
    <property type="entry name" value="LEUCINE-RICH REPEAT-CONTAINING PROTEIN 71"/>
    <property type="match status" value="1"/>
</dbReference>
<evidence type="ECO:0000313" key="2">
    <source>
        <dbReference type="EMBL" id="PZC72368.1"/>
    </source>
</evidence>
<dbReference type="Proteomes" id="UP000249218">
    <property type="component" value="Unassembled WGS sequence"/>
</dbReference>
<dbReference type="Gene3D" id="3.80.10.10">
    <property type="entry name" value="Ribonuclease Inhibitor"/>
    <property type="match status" value="1"/>
</dbReference>
<dbReference type="InterPro" id="IPR032675">
    <property type="entry name" value="LRR_dom_sf"/>
</dbReference>
<reference evidence="2 3" key="1">
    <citation type="journal article" date="2017" name="BMC Biol.">
        <title>Genomic innovations, transcriptional plasticity and gene loss underlying the evolution and divergence of two highly polyphagous and invasive Helicoverpa pest species.</title>
        <authorList>
            <person name="Pearce S.L."/>
            <person name="Clarke D.F."/>
            <person name="East P.D."/>
            <person name="Elfekih S."/>
            <person name="Gordon K.H."/>
            <person name="Jermiin L.S."/>
            <person name="McGaughran A."/>
            <person name="Oakeshott J.G."/>
            <person name="Papanikolaou A."/>
            <person name="Perera O.P."/>
            <person name="Rane R.V."/>
            <person name="Richards S."/>
            <person name="Tay W.T."/>
            <person name="Walsh T.K."/>
            <person name="Anderson A."/>
            <person name="Anderson C.J."/>
            <person name="Asgari S."/>
            <person name="Board P.G."/>
            <person name="Bretschneider A."/>
            <person name="Campbell P.M."/>
            <person name="Chertemps T."/>
            <person name="Christeller J.T."/>
            <person name="Coppin C.W."/>
            <person name="Downes S.J."/>
            <person name="Duan G."/>
            <person name="Farnsworth C.A."/>
            <person name="Good R.T."/>
            <person name="Han L.B."/>
            <person name="Han Y.C."/>
            <person name="Hatje K."/>
            <person name="Horne I."/>
            <person name="Huang Y.P."/>
            <person name="Hughes D.S."/>
            <person name="Jacquin-Joly E."/>
            <person name="James W."/>
            <person name="Jhangiani S."/>
            <person name="Kollmar M."/>
            <person name="Kuwar S.S."/>
            <person name="Li S."/>
            <person name="Liu N.Y."/>
            <person name="Maibeche M.T."/>
            <person name="Miller J.R."/>
            <person name="Montagne N."/>
            <person name="Perry T."/>
            <person name="Qu J."/>
            <person name="Song S.V."/>
            <person name="Sutton G.G."/>
            <person name="Vogel H."/>
            <person name="Walenz B.P."/>
            <person name="Xu W."/>
            <person name="Zhang H.J."/>
            <person name="Zou Z."/>
            <person name="Batterham P."/>
            <person name="Edwards O.R."/>
            <person name="Feyereisen R."/>
            <person name="Gibbs R.A."/>
            <person name="Heckel D.G."/>
            <person name="McGrath A."/>
            <person name="Robin C."/>
            <person name="Scherer S.E."/>
            <person name="Worley K.C."/>
            <person name="Wu Y.D."/>
        </authorList>
    </citation>
    <scope>NUCLEOTIDE SEQUENCE [LARGE SCALE GENOMIC DNA]</scope>
    <source>
        <strain evidence="2">Harm_GR_Male_#8</strain>
        <tissue evidence="2">Whole organism</tissue>
    </source>
</reference>
<protein>
    <recommendedName>
        <fullName evidence="4">Leucine-rich repeat-containing protein 71</fullName>
    </recommendedName>
</protein>
<feature type="region of interest" description="Disordered" evidence="1">
    <location>
        <begin position="453"/>
        <end position="472"/>
    </location>
</feature>
<dbReference type="OrthoDB" id="120976at2759"/>
<accession>A0A2W1BBJ3</accession>
<evidence type="ECO:0008006" key="4">
    <source>
        <dbReference type="Google" id="ProtNLM"/>
    </source>
</evidence>
<dbReference type="EMBL" id="KZ150194">
    <property type="protein sequence ID" value="PZC72368.1"/>
    <property type="molecule type" value="Genomic_DNA"/>
</dbReference>
<organism evidence="2 3">
    <name type="scientific">Helicoverpa armigera</name>
    <name type="common">Cotton bollworm</name>
    <name type="synonym">Heliothis armigera</name>
    <dbReference type="NCBI Taxonomy" id="29058"/>
    <lineage>
        <taxon>Eukaryota</taxon>
        <taxon>Metazoa</taxon>
        <taxon>Ecdysozoa</taxon>
        <taxon>Arthropoda</taxon>
        <taxon>Hexapoda</taxon>
        <taxon>Insecta</taxon>
        <taxon>Pterygota</taxon>
        <taxon>Neoptera</taxon>
        <taxon>Endopterygota</taxon>
        <taxon>Lepidoptera</taxon>
        <taxon>Glossata</taxon>
        <taxon>Ditrysia</taxon>
        <taxon>Noctuoidea</taxon>
        <taxon>Noctuidae</taxon>
        <taxon>Heliothinae</taxon>
        <taxon>Helicoverpa</taxon>
    </lineage>
</organism>
<dbReference type="AlphaFoldDB" id="A0A2W1BBJ3"/>